<accession>A0AAD7AP88</accession>
<evidence type="ECO:0000256" key="2">
    <source>
        <dbReference type="ARBA" id="ARBA00010059"/>
    </source>
</evidence>
<dbReference type="Proteomes" id="UP001218218">
    <property type="component" value="Unassembled WGS sequence"/>
</dbReference>
<keyword evidence="4" id="KW-0539">Nucleus</keyword>
<organism evidence="6 7">
    <name type="scientific">Mycena albidolilacea</name>
    <dbReference type="NCBI Taxonomy" id="1033008"/>
    <lineage>
        <taxon>Eukaryota</taxon>
        <taxon>Fungi</taxon>
        <taxon>Dikarya</taxon>
        <taxon>Basidiomycota</taxon>
        <taxon>Agaricomycotina</taxon>
        <taxon>Agaricomycetes</taxon>
        <taxon>Agaricomycetidae</taxon>
        <taxon>Agaricales</taxon>
        <taxon>Marasmiineae</taxon>
        <taxon>Mycenaceae</taxon>
        <taxon>Mycena</taxon>
    </lineage>
</organism>
<feature type="region of interest" description="Disordered" evidence="5">
    <location>
        <begin position="78"/>
        <end position="175"/>
    </location>
</feature>
<comment type="subcellular location">
    <subcellularLocation>
        <location evidence="1">Nucleus</location>
    </subcellularLocation>
</comment>
<dbReference type="GO" id="GO:0006367">
    <property type="term" value="P:transcription initiation at RNA polymerase II promoter"/>
    <property type="evidence" value="ECO:0007669"/>
    <property type="project" value="InterPro"/>
</dbReference>
<evidence type="ECO:0000256" key="5">
    <source>
        <dbReference type="SAM" id="MobiDB-lite"/>
    </source>
</evidence>
<evidence type="ECO:0000256" key="4">
    <source>
        <dbReference type="ARBA" id="ARBA00023242"/>
    </source>
</evidence>
<evidence type="ECO:0000313" key="6">
    <source>
        <dbReference type="EMBL" id="KAJ7364415.1"/>
    </source>
</evidence>
<evidence type="ECO:0000256" key="1">
    <source>
        <dbReference type="ARBA" id="ARBA00004123"/>
    </source>
</evidence>
<keyword evidence="3" id="KW-0804">Transcription</keyword>
<proteinExistence type="inferred from homology"/>
<reference evidence="6" key="1">
    <citation type="submission" date="2023-03" db="EMBL/GenBank/DDBJ databases">
        <title>Massive genome expansion in bonnet fungi (Mycena s.s.) driven by repeated elements and novel gene families across ecological guilds.</title>
        <authorList>
            <consortium name="Lawrence Berkeley National Laboratory"/>
            <person name="Harder C.B."/>
            <person name="Miyauchi S."/>
            <person name="Viragh M."/>
            <person name="Kuo A."/>
            <person name="Thoen E."/>
            <person name="Andreopoulos B."/>
            <person name="Lu D."/>
            <person name="Skrede I."/>
            <person name="Drula E."/>
            <person name="Henrissat B."/>
            <person name="Morin E."/>
            <person name="Kohler A."/>
            <person name="Barry K."/>
            <person name="LaButti K."/>
            <person name="Morin E."/>
            <person name="Salamov A."/>
            <person name="Lipzen A."/>
            <person name="Mereny Z."/>
            <person name="Hegedus B."/>
            <person name="Baldrian P."/>
            <person name="Stursova M."/>
            <person name="Weitz H."/>
            <person name="Taylor A."/>
            <person name="Grigoriev I.V."/>
            <person name="Nagy L.G."/>
            <person name="Martin F."/>
            <person name="Kauserud H."/>
        </authorList>
    </citation>
    <scope>NUCLEOTIDE SEQUENCE</scope>
    <source>
        <strain evidence="6">CBHHK002</strain>
    </source>
</reference>
<dbReference type="SMART" id="SM01371">
    <property type="entry name" value="TFIIA"/>
    <property type="match status" value="1"/>
</dbReference>
<dbReference type="InterPro" id="IPR009088">
    <property type="entry name" value="TFIIA_b-brl"/>
</dbReference>
<dbReference type="AlphaFoldDB" id="A0AAD7AP88"/>
<comment type="similarity">
    <text evidence="2">Belongs to the TFIIA subunit 1 family.</text>
</comment>
<dbReference type="InterPro" id="IPR004855">
    <property type="entry name" value="TFIIA_asu/bsu"/>
</dbReference>
<dbReference type="SUPFAM" id="SSF50784">
    <property type="entry name" value="Transcription factor IIA (TFIIA), beta-barrel domain"/>
    <property type="match status" value="1"/>
</dbReference>
<sequence length="515" mass="55997">MYLFPSPPLSSLTHTLLAVYLPRGHRRRGISSLRPPAFSEFGVDAMHALQLVQLSLCLPVSLLLSKCETKIIASRVADFDPPLPMPTPPRLHPPPPPPTPQSIPPPAPPGPTLPAYPTYVPPPSASSHSRSLVPPHPQQHLRQVKTEHPTPANGGTELGSGMGLSYNQSAHGQQLPGPALNALALSFPSASSPPNRAHSSSLFTLPGATATPMSFSATALYRMPQTDGPAPSYNDGVDSDEDEDDLEPVQMQLPWTAHPSLSVPAPAPGAAKMAMEWQEDDLAINSDLDDSDDEDNDAADAADEEGAIVFAARVKNKWKCVLKDGMIHTGGRDYLFQRCAGHHASHPTNTKAKELYSTQKHRSASRTTSSFTYVYIQTTCAYPYPHPQPTWLATSIVSLSNRIRRQTPWMGLLLVVLNLPRRTKNMTDLTTTPGTHSNADKWLDYTSAWEGRGLWCGGAGRIFGFFWWECAPAEIPVIAVELLRKLKERLTSGALVQTAFNSRGEILHLAVRAEG</sequence>
<feature type="compositionally biased region" description="Pro residues" evidence="5">
    <location>
        <begin position="81"/>
        <end position="124"/>
    </location>
</feature>
<dbReference type="PANTHER" id="PTHR12694:SF8">
    <property type="entry name" value="TRANSCRIPTION INITIATION FACTOR IIA SUBUNIT 1"/>
    <property type="match status" value="1"/>
</dbReference>
<dbReference type="Pfam" id="PF03153">
    <property type="entry name" value="TFIIA"/>
    <property type="match status" value="1"/>
</dbReference>
<evidence type="ECO:0000313" key="7">
    <source>
        <dbReference type="Proteomes" id="UP001218218"/>
    </source>
</evidence>
<dbReference type="EMBL" id="JARIHO010000003">
    <property type="protein sequence ID" value="KAJ7364415.1"/>
    <property type="molecule type" value="Genomic_DNA"/>
</dbReference>
<evidence type="ECO:0000256" key="3">
    <source>
        <dbReference type="ARBA" id="ARBA00023163"/>
    </source>
</evidence>
<keyword evidence="7" id="KW-1185">Reference proteome</keyword>
<dbReference type="GO" id="GO:0005672">
    <property type="term" value="C:transcription factor TFIIA complex"/>
    <property type="evidence" value="ECO:0007669"/>
    <property type="project" value="InterPro"/>
</dbReference>
<dbReference type="PANTHER" id="PTHR12694">
    <property type="entry name" value="TRANSCRIPTION INITIATION FACTOR IIA SUBUNIT 1"/>
    <property type="match status" value="1"/>
</dbReference>
<gene>
    <name evidence="6" type="ORF">DFH08DRAFT_930350</name>
</gene>
<name>A0AAD7AP88_9AGAR</name>
<protein>
    <submittedName>
        <fullName evidence="6">Transcription factor IIA, alpha/beta subunit-domain-containing protein</fullName>
    </submittedName>
</protein>
<dbReference type="Gene3D" id="2.30.18.10">
    <property type="entry name" value="Transcription factor IIA (TFIIA), beta-barrel domain"/>
    <property type="match status" value="1"/>
</dbReference>
<comment type="caution">
    <text evidence="6">The sequence shown here is derived from an EMBL/GenBank/DDBJ whole genome shotgun (WGS) entry which is preliminary data.</text>
</comment>
<feature type="region of interest" description="Disordered" evidence="5">
    <location>
        <begin position="223"/>
        <end position="244"/>
    </location>
</feature>